<dbReference type="GO" id="GO:0044528">
    <property type="term" value="P:regulation of mitochondrial mRNA stability"/>
    <property type="evidence" value="ECO:0007669"/>
    <property type="project" value="TreeGrafter"/>
</dbReference>
<dbReference type="PANTHER" id="PTHR21228:SF40">
    <property type="entry name" value="LD45607P"/>
    <property type="match status" value="1"/>
</dbReference>
<organism evidence="1 2">
    <name type="scientific">Taxus chinensis</name>
    <name type="common">Chinese yew</name>
    <name type="synonym">Taxus wallichiana var. chinensis</name>
    <dbReference type="NCBI Taxonomy" id="29808"/>
    <lineage>
        <taxon>Eukaryota</taxon>
        <taxon>Viridiplantae</taxon>
        <taxon>Streptophyta</taxon>
        <taxon>Embryophyta</taxon>
        <taxon>Tracheophyta</taxon>
        <taxon>Spermatophyta</taxon>
        <taxon>Pinopsida</taxon>
        <taxon>Pinidae</taxon>
        <taxon>Conifers II</taxon>
        <taxon>Cupressales</taxon>
        <taxon>Taxaceae</taxon>
        <taxon>Taxus</taxon>
    </lineage>
</organism>
<evidence type="ECO:0000313" key="2">
    <source>
        <dbReference type="Proteomes" id="UP000824469"/>
    </source>
</evidence>
<name>A0AA38GX40_TAXCH</name>
<proteinExistence type="predicted"/>
<comment type="caution">
    <text evidence="1">The sequence shown here is derived from an EMBL/GenBank/DDBJ whole genome shotgun (WGS) entry which is preliminary data.</text>
</comment>
<dbReference type="AlphaFoldDB" id="A0AA38GX40"/>
<dbReference type="GO" id="GO:0000963">
    <property type="term" value="P:mitochondrial RNA processing"/>
    <property type="evidence" value="ECO:0007669"/>
    <property type="project" value="TreeGrafter"/>
</dbReference>
<dbReference type="GO" id="GO:0009507">
    <property type="term" value="C:chloroplast"/>
    <property type="evidence" value="ECO:0007669"/>
    <property type="project" value="TreeGrafter"/>
</dbReference>
<reference evidence="1 2" key="1">
    <citation type="journal article" date="2021" name="Nat. Plants">
        <title>The Taxus genome provides insights into paclitaxel biosynthesis.</title>
        <authorList>
            <person name="Xiong X."/>
            <person name="Gou J."/>
            <person name="Liao Q."/>
            <person name="Li Y."/>
            <person name="Zhou Q."/>
            <person name="Bi G."/>
            <person name="Li C."/>
            <person name="Du R."/>
            <person name="Wang X."/>
            <person name="Sun T."/>
            <person name="Guo L."/>
            <person name="Liang H."/>
            <person name="Lu P."/>
            <person name="Wu Y."/>
            <person name="Zhang Z."/>
            <person name="Ro D.K."/>
            <person name="Shang Y."/>
            <person name="Huang S."/>
            <person name="Yan J."/>
        </authorList>
    </citation>
    <scope>NUCLEOTIDE SEQUENCE [LARGE SCALE GENOMIC DNA]</scope>
    <source>
        <strain evidence="1">Ta-2019</strain>
    </source>
</reference>
<evidence type="ECO:0000313" key="1">
    <source>
        <dbReference type="EMBL" id="KAH9330146.1"/>
    </source>
</evidence>
<accession>A0AA38GX40</accession>
<feature type="non-terminal residue" evidence="1">
    <location>
        <position position="199"/>
    </location>
</feature>
<gene>
    <name evidence="1" type="ORF">KI387_002254</name>
</gene>
<dbReference type="GO" id="GO:0035770">
    <property type="term" value="C:ribonucleoprotein granule"/>
    <property type="evidence" value="ECO:0007669"/>
    <property type="project" value="TreeGrafter"/>
</dbReference>
<dbReference type="PANTHER" id="PTHR21228">
    <property type="entry name" value="FAST LEU-RICH DOMAIN-CONTAINING"/>
    <property type="match status" value="1"/>
</dbReference>
<dbReference type="EMBL" id="JAHRHJ020000001">
    <property type="protein sequence ID" value="KAH9330146.1"/>
    <property type="molecule type" value="Genomic_DNA"/>
</dbReference>
<dbReference type="OMA" id="RRYLEAX"/>
<evidence type="ECO:0008006" key="3">
    <source>
        <dbReference type="Google" id="ProtNLM"/>
    </source>
</evidence>
<dbReference type="Proteomes" id="UP000824469">
    <property type="component" value="Unassembled WGS sequence"/>
</dbReference>
<dbReference type="InterPro" id="IPR050870">
    <property type="entry name" value="FAST_kinase"/>
</dbReference>
<dbReference type="GO" id="GO:1901259">
    <property type="term" value="P:chloroplast rRNA processing"/>
    <property type="evidence" value="ECO:0007669"/>
    <property type="project" value="TreeGrafter"/>
</dbReference>
<sequence length="199" mass="22687">MDRIAEVSMTRMSEFNTQNVANLAGAFASMQHATPGLFTKLAKRASCMASSFRPQELAQLLWSFSVMYHSADPLLYSLESIYNNWIKKMPNTWTPMRMLWTVLLKVGNLINQCLKLEYPHLGLSVGTEFENRVAKACKIKIFNEKTTSLLQKEVGRLLVSTGFDWEQEYSVDGYTLDVVIHHKKVGLEIYGPSHFSRNT</sequence>
<dbReference type="GO" id="GO:0005759">
    <property type="term" value="C:mitochondrial matrix"/>
    <property type="evidence" value="ECO:0007669"/>
    <property type="project" value="TreeGrafter"/>
</dbReference>
<keyword evidence="2" id="KW-1185">Reference proteome</keyword>
<protein>
    <recommendedName>
        <fullName evidence="3">RAP domain-containing protein</fullName>
    </recommendedName>
</protein>
<dbReference type="GO" id="GO:0003723">
    <property type="term" value="F:RNA binding"/>
    <property type="evidence" value="ECO:0007669"/>
    <property type="project" value="TreeGrafter"/>
</dbReference>